<dbReference type="SUPFAM" id="SSF52151">
    <property type="entry name" value="FabD/lysophospholipase-like"/>
    <property type="match status" value="1"/>
</dbReference>
<organism evidence="8 9">
    <name type="scientific">Vitrella brassicaformis (strain CCMP3155)</name>
    <dbReference type="NCBI Taxonomy" id="1169540"/>
    <lineage>
        <taxon>Eukaryota</taxon>
        <taxon>Sar</taxon>
        <taxon>Alveolata</taxon>
        <taxon>Colpodellida</taxon>
        <taxon>Vitrellaceae</taxon>
        <taxon>Vitrella</taxon>
    </lineage>
</organism>
<dbReference type="Pfam" id="PF01734">
    <property type="entry name" value="Patatin"/>
    <property type="match status" value="1"/>
</dbReference>
<evidence type="ECO:0000256" key="5">
    <source>
        <dbReference type="SAM" id="MobiDB-lite"/>
    </source>
</evidence>
<dbReference type="GO" id="GO:0016298">
    <property type="term" value="F:lipase activity"/>
    <property type="evidence" value="ECO:0007669"/>
    <property type="project" value="UniProtKB-ARBA"/>
</dbReference>
<evidence type="ECO:0000256" key="6">
    <source>
        <dbReference type="SAM" id="SignalP"/>
    </source>
</evidence>
<protein>
    <recommendedName>
        <fullName evidence="7">PNPLA domain-containing protein</fullName>
    </recommendedName>
</protein>
<dbReference type="Gene3D" id="3.40.1090.10">
    <property type="entry name" value="Cytosolic phospholipase A2 catalytic domain"/>
    <property type="match status" value="2"/>
</dbReference>
<feature type="chain" id="PRO_5005188492" description="PNPLA domain-containing protein" evidence="6">
    <location>
        <begin position="32"/>
        <end position="401"/>
    </location>
</feature>
<feature type="signal peptide" evidence="6">
    <location>
        <begin position="1"/>
        <end position="31"/>
    </location>
</feature>
<dbReference type="PANTHER" id="PTHR14226:SF57">
    <property type="entry name" value="BLR7027 PROTEIN"/>
    <property type="match status" value="1"/>
</dbReference>
<evidence type="ECO:0000259" key="7">
    <source>
        <dbReference type="PROSITE" id="PS51635"/>
    </source>
</evidence>
<feature type="short sequence motif" description="DGA/G" evidence="4">
    <location>
        <begin position="202"/>
        <end position="204"/>
    </location>
</feature>
<dbReference type="InterPro" id="IPR016035">
    <property type="entry name" value="Acyl_Trfase/lysoPLipase"/>
</dbReference>
<sequence>MHRPYLRLWRSWRTLSLLCVLASCYAWRSLARKCHALILSGGGDKGAYEAGAIKGLVESLDEAERAWKVVSGVSVGALNAMPSLHYKVGDEAEWASFLERTWMSIRKEYVYRNWPFGLPQGLLFKPSLYDSSPLQTHLHRIFADFEKKDRKLLITATDMTFATLKTWNETEPLSKLISAVSASAALPGIFPPLTIDGVAYNDGGILADLNIEAAIGRCLMDGGAKRERDVIIDIILCSPAHQPIRNVSNENTIRVLLRAEAIRNFNSAVRMLERATTTFPNASFRFLIYPNASFPGNSLDFDPEELRDMYAQGNRDAQDMVKRWRETRPEPKWPHWPFPRREDDEQPGLSKVFREAWQRAFQINPPGPPPHRHHRWFGQEATDEGQERRRNETTTTTLRYI</sequence>
<evidence type="ECO:0000313" key="9">
    <source>
        <dbReference type="Proteomes" id="UP000041254"/>
    </source>
</evidence>
<dbReference type="OrthoDB" id="336093at2759"/>
<dbReference type="InterPro" id="IPR002641">
    <property type="entry name" value="PNPLA_dom"/>
</dbReference>
<gene>
    <name evidence="8" type="ORF">Vbra_4292</name>
</gene>
<evidence type="ECO:0000313" key="8">
    <source>
        <dbReference type="EMBL" id="CEM09654.1"/>
    </source>
</evidence>
<keyword evidence="9" id="KW-1185">Reference proteome</keyword>
<keyword evidence="6" id="KW-0732">Signal</keyword>
<feature type="domain" description="PNPLA" evidence="7">
    <location>
        <begin position="37"/>
        <end position="215"/>
    </location>
</feature>
<dbReference type="EMBL" id="CDMY01000395">
    <property type="protein sequence ID" value="CEM09654.1"/>
    <property type="molecule type" value="Genomic_DNA"/>
</dbReference>
<dbReference type="InterPro" id="IPR050301">
    <property type="entry name" value="NTE"/>
</dbReference>
<evidence type="ECO:0000256" key="4">
    <source>
        <dbReference type="PROSITE-ProRule" id="PRU01161"/>
    </source>
</evidence>
<evidence type="ECO:0000256" key="1">
    <source>
        <dbReference type="ARBA" id="ARBA00022801"/>
    </source>
</evidence>
<feature type="region of interest" description="Disordered" evidence="5">
    <location>
        <begin position="364"/>
        <end position="401"/>
    </location>
</feature>
<dbReference type="GO" id="GO:0052689">
    <property type="term" value="F:carboxylic ester hydrolase activity"/>
    <property type="evidence" value="ECO:0007669"/>
    <property type="project" value="UniProtKB-ARBA"/>
</dbReference>
<dbReference type="PROSITE" id="PS51635">
    <property type="entry name" value="PNPLA"/>
    <property type="match status" value="1"/>
</dbReference>
<evidence type="ECO:0000256" key="3">
    <source>
        <dbReference type="ARBA" id="ARBA00023098"/>
    </source>
</evidence>
<keyword evidence="3 4" id="KW-0443">Lipid metabolism</keyword>
<dbReference type="GO" id="GO:0016042">
    <property type="term" value="P:lipid catabolic process"/>
    <property type="evidence" value="ECO:0007669"/>
    <property type="project" value="UniProtKB-UniRule"/>
</dbReference>
<accession>A0A0G4F9T9</accession>
<reference evidence="8 9" key="1">
    <citation type="submission" date="2014-11" db="EMBL/GenBank/DDBJ databases">
        <authorList>
            <person name="Zhu J."/>
            <person name="Qi W."/>
            <person name="Song R."/>
        </authorList>
    </citation>
    <scope>NUCLEOTIDE SEQUENCE [LARGE SCALE GENOMIC DNA]</scope>
</reference>
<keyword evidence="2 4" id="KW-0442">Lipid degradation</keyword>
<proteinExistence type="predicted"/>
<dbReference type="AlphaFoldDB" id="A0A0G4F9T9"/>
<dbReference type="OMA" id="QRASTIM"/>
<dbReference type="PROSITE" id="PS51257">
    <property type="entry name" value="PROKAR_LIPOPROTEIN"/>
    <property type="match status" value="1"/>
</dbReference>
<feature type="short sequence motif" description="GXGXXG" evidence="4">
    <location>
        <begin position="41"/>
        <end position="46"/>
    </location>
</feature>
<name>A0A0G4F9T9_VITBC</name>
<dbReference type="PANTHER" id="PTHR14226">
    <property type="entry name" value="NEUROPATHY TARGET ESTERASE/SWISS CHEESE D.MELANOGASTER"/>
    <property type="match status" value="1"/>
</dbReference>
<feature type="short sequence motif" description="GXSXG" evidence="4">
    <location>
        <begin position="72"/>
        <end position="76"/>
    </location>
</feature>
<keyword evidence="1 4" id="KW-0378">Hydrolase</keyword>
<dbReference type="STRING" id="1169540.A0A0G4F9T9"/>
<dbReference type="VEuPathDB" id="CryptoDB:Vbra_4292"/>
<dbReference type="PhylomeDB" id="A0A0G4F9T9"/>
<dbReference type="Proteomes" id="UP000041254">
    <property type="component" value="Unassembled WGS sequence"/>
</dbReference>
<evidence type="ECO:0000256" key="2">
    <source>
        <dbReference type="ARBA" id="ARBA00022963"/>
    </source>
</evidence>
<dbReference type="InParanoid" id="A0A0G4F9T9"/>
<feature type="active site" description="Proton acceptor" evidence="4">
    <location>
        <position position="202"/>
    </location>
</feature>
<feature type="active site" description="Nucleophile" evidence="4">
    <location>
        <position position="74"/>
    </location>
</feature>